<dbReference type="InterPro" id="IPR052399">
    <property type="entry name" value="Phage_Baseplate_Assmbl_Protein"/>
</dbReference>
<evidence type="ECO:0000259" key="2">
    <source>
        <dbReference type="Pfam" id="PF26078"/>
    </source>
</evidence>
<dbReference type="KEGG" id="amic:Ami3637_11255"/>
<feature type="domain" description="Baseplate J-like central" evidence="2">
    <location>
        <begin position="171"/>
        <end position="240"/>
    </location>
</feature>
<evidence type="ECO:0000313" key="5">
    <source>
        <dbReference type="Proteomes" id="UP000463883"/>
    </source>
</evidence>
<evidence type="ECO:0000313" key="4">
    <source>
        <dbReference type="EMBL" id="QHI73980.1"/>
    </source>
</evidence>
<dbReference type="Pfam" id="PF26079">
    <property type="entry name" value="Baseplate_J_C"/>
    <property type="match status" value="1"/>
</dbReference>
<sequence length="334" mass="36006">MTYEAILNDMLSKVKNDVDKKEGSVIYDALAPCAYQLAQTYFNLDNFINLVSGDTAVGEYLDRVVADYGLTRKAATYAVRKVTTTGEIMLGTRWGLNDTTYTITSLISANVYSAVCQQIGTIGNTYSGELENIDNVSGITATLTDIITSGTDEETDDNLRSRFYAKVQAPSTSGNADNYKEWALKVLGVGNAKVFPLWNGAGTVRVLVVDSNMSIDNTLPGKVSSYIETVRPIGANVTVASPTSQTINISAKIMLDGSKLLADVQNAFISTITTYLKDTVFETYSISYAQIGSLLLATDGVKDYNTLLVNNGTANISLTDEQMPITGTITLTEV</sequence>
<dbReference type="PANTHER" id="PTHR37829">
    <property type="entry name" value="PHAGE-LIKE ELEMENT PBSX PROTEIN XKDT"/>
    <property type="match status" value="1"/>
</dbReference>
<evidence type="ECO:0000259" key="3">
    <source>
        <dbReference type="Pfam" id="PF26079"/>
    </source>
</evidence>
<dbReference type="AlphaFoldDB" id="A0A6P1MGZ9"/>
<protein>
    <submittedName>
        <fullName evidence="4">Baseplate J protein</fullName>
    </submittedName>
</protein>
<name>A0A6P1MGZ9_9FIRM</name>
<reference evidence="4 5" key="1">
    <citation type="submission" date="2020-01" db="EMBL/GenBank/DDBJ databases">
        <title>Genomic analysis of Aminipila sp. CBA3637.</title>
        <authorList>
            <person name="Kim Y.B."/>
            <person name="Roh S.W."/>
        </authorList>
    </citation>
    <scope>NUCLEOTIDE SEQUENCE [LARGE SCALE GENOMIC DNA]</scope>
    <source>
        <strain evidence="4 5">CBA3637</strain>
    </source>
</reference>
<feature type="domain" description="Baseplate J-like C-terminal" evidence="3">
    <location>
        <begin position="247"/>
        <end position="332"/>
    </location>
</feature>
<dbReference type="PANTHER" id="PTHR37829:SF3">
    <property type="entry name" value="PROTEIN JAYE-RELATED"/>
    <property type="match status" value="1"/>
</dbReference>
<evidence type="ECO:0000256" key="1">
    <source>
        <dbReference type="ARBA" id="ARBA00038087"/>
    </source>
</evidence>
<accession>A0A6P1MGZ9</accession>
<dbReference type="InterPro" id="IPR058530">
    <property type="entry name" value="Baseplate_J-like_C"/>
</dbReference>
<dbReference type="EMBL" id="CP047591">
    <property type="protein sequence ID" value="QHI73980.1"/>
    <property type="molecule type" value="Genomic_DNA"/>
</dbReference>
<gene>
    <name evidence="4" type="ORF">Ami3637_11255</name>
</gene>
<dbReference type="Proteomes" id="UP000463883">
    <property type="component" value="Chromosome"/>
</dbReference>
<comment type="similarity">
    <text evidence="1">Belongs to the Mu gp47/PBSX XkdT family.</text>
</comment>
<proteinExistence type="inferred from homology"/>
<dbReference type="InterPro" id="IPR058531">
    <property type="entry name" value="Baseplate_J_M"/>
</dbReference>
<keyword evidence="5" id="KW-1185">Reference proteome</keyword>
<dbReference type="Pfam" id="PF26078">
    <property type="entry name" value="Baseplate_J_M"/>
    <property type="match status" value="1"/>
</dbReference>
<organism evidence="4 5">
    <name type="scientific">Aminipila terrae</name>
    <dbReference type="NCBI Taxonomy" id="2697030"/>
    <lineage>
        <taxon>Bacteria</taxon>
        <taxon>Bacillati</taxon>
        <taxon>Bacillota</taxon>
        <taxon>Clostridia</taxon>
        <taxon>Peptostreptococcales</taxon>
        <taxon>Anaerovoracaceae</taxon>
        <taxon>Aminipila</taxon>
    </lineage>
</organism>